<dbReference type="Proteomes" id="UP000077266">
    <property type="component" value="Unassembled WGS sequence"/>
</dbReference>
<reference evidence="3 4" key="1">
    <citation type="journal article" date="2016" name="Mol. Biol. Evol.">
        <title>Comparative Genomics of Early-Diverging Mushroom-Forming Fungi Provides Insights into the Origins of Lignocellulose Decay Capabilities.</title>
        <authorList>
            <person name="Nagy L.G."/>
            <person name="Riley R."/>
            <person name="Tritt A."/>
            <person name="Adam C."/>
            <person name="Daum C."/>
            <person name="Floudas D."/>
            <person name="Sun H."/>
            <person name="Yadav J.S."/>
            <person name="Pangilinan J."/>
            <person name="Larsson K.H."/>
            <person name="Matsuura K."/>
            <person name="Barry K."/>
            <person name="Labutti K."/>
            <person name="Kuo R."/>
            <person name="Ohm R.A."/>
            <person name="Bhattacharya S.S."/>
            <person name="Shirouzu T."/>
            <person name="Yoshinaga Y."/>
            <person name="Martin F.M."/>
            <person name="Grigoriev I.V."/>
            <person name="Hibbett D.S."/>
        </authorList>
    </citation>
    <scope>NUCLEOTIDE SEQUENCE [LARGE SCALE GENOMIC DNA]</scope>
    <source>
        <strain evidence="3 4">HHB12029</strain>
    </source>
</reference>
<sequence>MFFVPVAAPAYYPRHARRGPVFSSLELLDDGLLVTVDTTFRQSSPTASSPSFKLSSLLSNVTRHRCEPACHVQEIEEHVRWVQHQLALLARRKQLIRARREKIEEDQRLRQHAEAERVLELAKHVRTEAEKPQVRVRFAPCHVGPTRPNALPASTIVTPKPVLKPSPPAIST</sequence>
<gene>
    <name evidence="3" type="ORF">EXIGLDRAFT_776409</name>
</gene>
<dbReference type="InParanoid" id="A0A165ZP15"/>
<keyword evidence="4" id="KW-1185">Reference proteome</keyword>
<protein>
    <submittedName>
        <fullName evidence="3">Uncharacterized protein</fullName>
    </submittedName>
</protein>
<organism evidence="3 4">
    <name type="scientific">Exidia glandulosa HHB12029</name>
    <dbReference type="NCBI Taxonomy" id="1314781"/>
    <lineage>
        <taxon>Eukaryota</taxon>
        <taxon>Fungi</taxon>
        <taxon>Dikarya</taxon>
        <taxon>Basidiomycota</taxon>
        <taxon>Agaricomycotina</taxon>
        <taxon>Agaricomycetes</taxon>
        <taxon>Auriculariales</taxon>
        <taxon>Exidiaceae</taxon>
        <taxon>Exidia</taxon>
    </lineage>
</organism>
<evidence type="ECO:0000256" key="2">
    <source>
        <dbReference type="SAM" id="MobiDB-lite"/>
    </source>
</evidence>
<feature type="region of interest" description="Disordered" evidence="2">
    <location>
        <begin position="145"/>
        <end position="172"/>
    </location>
</feature>
<evidence type="ECO:0000313" key="4">
    <source>
        <dbReference type="Proteomes" id="UP000077266"/>
    </source>
</evidence>
<dbReference type="EMBL" id="KV426220">
    <property type="protein sequence ID" value="KZV84529.1"/>
    <property type="molecule type" value="Genomic_DNA"/>
</dbReference>
<evidence type="ECO:0000256" key="1">
    <source>
        <dbReference type="SAM" id="Coils"/>
    </source>
</evidence>
<proteinExistence type="predicted"/>
<feature type="coiled-coil region" evidence="1">
    <location>
        <begin position="86"/>
        <end position="116"/>
    </location>
</feature>
<accession>A0A165ZP15</accession>
<evidence type="ECO:0000313" key="3">
    <source>
        <dbReference type="EMBL" id="KZV84529.1"/>
    </source>
</evidence>
<keyword evidence="1" id="KW-0175">Coiled coil</keyword>
<dbReference type="AlphaFoldDB" id="A0A165ZP15"/>
<feature type="compositionally biased region" description="Pro residues" evidence="2">
    <location>
        <begin position="162"/>
        <end position="172"/>
    </location>
</feature>
<name>A0A165ZP15_EXIGL</name>